<dbReference type="Proteomes" id="UP001341840">
    <property type="component" value="Unassembled WGS sequence"/>
</dbReference>
<proteinExistence type="predicted"/>
<comment type="caution">
    <text evidence="1">The sequence shown here is derived from an EMBL/GenBank/DDBJ whole genome shotgun (WGS) entry which is preliminary data.</text>
</comment>
<keyword evidence="2" id="KW-1185">Reference proteome</keyword>
<reference evidence="1 2" key="1">
    <citation type="journal article" date="2023" name="Plants (Basel)">
        <title>Bridging the Gap: Combining Genomics and Transcriptomics Approaches to Understand Stylosanthes scabra, an Orphan Legume from the Brazilian Caatinga.</title>
        <authorList>
            <person name="Ferreira-Neto J.R.C."/>
            <person name="da Silva M.D."/>
            <person name="Binneck E."/>
            <person name="de Melo N.F."/>
            <person name="da Silva R.H."/>
            <person name="de Melo A.L.T.M."/>
            <person name="Pandolfi V."/>
            <person name="Bustamante F.O."/>
            <person name="Brasileiro-Vidal A.C."/>
            <person name="Benko-Iseppon A.M."/>
        </authorList>
    </citation>
    <scope>NUCLEOTIDE SEQUENCE [LARGE SCALE GENOMIC DNA]</scope>
    <source>
        <tissue evidence="1">Leaves</tissue>
    </source>
</reference>
<evidence type="ECO:0000313" key="2">
    <source>
        <dbReference type="Proteomes" id="UP001341840"/>
    </source>
</evidence>
<sequence length="50" mass="5831">SVGSAKSCRPKANPATKMLLRLTVQRNEPVNAKDYEMMRWLNAKDYEMMR</sequence>
<dbReference type="EMBL" id="JASCZI010212262">
    <property type="protein sequence ID" value="MED6198912.1"/>
    <property type="molecule type" value="Genomic_DNA"/>
</dbReference>
<feature type="non-terminal residue" evidence="1">
    <location>
        <position position="1"/>
    </location>
</feature>
<protein>
    <submittedName>
        <fullName evidence="1">Uncharacterized protein</fullName>
    </submittedName>
</protein>
<accession>A0ABU6XMI1</accession>
<gene>
    <name evidence="1" type="ORF">PIB30_071059</name>
</gene>
<name>A0ABU6XMI1_9FABA</name>
<organism evidence="1 2">
    <name type="scientific">Stylosanthes scabra</name>
    <dbReference type="NCBI Taxonomy" id="79078"/>
    <lineage>
        <taxon>Eukaryota</taxon>
        <taxon>Viridiplantae</taxon>
        <taxon>Streptophyta</taxon>
        <taxon>Embryophyta</taxon>
        <taxon>Tracheophyta</taxon>
        <taxon>Spermatophyta</taxon>
        <taxon>Magnoliopsida</taxon>
        <taxon>eudicotyledons</taxon>
        <taxon>Gunneridae</taxon>
        <taxon>Pentapetalae</taxon>
        <taxon>rosids</taxon>
        <taxon>fabids</taxon>
        <taxon>Fabales</taxon>
        <taxon>Fabaceae</taxon>
        <taxon>Papilionoideae</taxon>
        <taxon>50 kb inversion clade</taxon>
        <taxon>dalbergioids sensu lato</taxon>
        <taxon>Dalbergieae</taxon>
        <taxon>Pterocarpus clade</taxon>
        <taxon>Stylosanthes</taxon>
    </lineage>
</organism>
<evidence type="ECO:0000313" key="1">
    <source>
        <dbReference type="EMBL" id="MED6198912.1"/>
    </source>
</evidence>